<keyword evidence="2" id="KW-0648">Protein biosynthesis</keyword>
<dbReference type="GO" id="GO:0003743">
    <property type="term" value="F:translation initiation factor activity"/>
    <property type="evidence" value="ECO:0007669"/>
    <property type="project" value="UniProtKB-KW"/>
</dbReference>
<sequence>MRFDYYRASLGQGVDADQVISWMASHQPLGEIAEGRPVMGYEASAHVLDGEGDTWATVLHGGPNGVLVQASGEATPAAVEVIRRAWPVHAVTRADVCVDVIEEETGLFDRLEPTLTRIVREHGRVKAKCIRPVLDRDQGATYMIGSRASETYFRAYEKPEQMMAEGLAHQSMRVYFDRWVRCELEAKPQKDNRHSAATFEPSEYFGLSRMGRAIASDLLAQVVAKTNSVEYKLLTTKARRRRAIAKQYGPTLLEWKEDVGSWSEVGLALRDLIEELEKERSKRR</sequence>
<gene>
    <name evidence="2" type="ORF">HRV97_17210</name>
</gene>
<keyword evidence="2" id="KW-0396">Initiation factor</keyword>
<comment type="caution">
    <text evidence="2">The sequence shown here is derived from an EMBL/GenBank/DDBJ whole genome shotgun (WGS) entry which is preliminary data.</text>
</comment>
<dbReference type="Pfam" id="PF02486">
    <property type="entry name" value="Rep_trans"/>
    <property type="match status" value="1"/>
</dbReference>
<protein>
    <submittedName>
        <fullName evidence="2">Replication initiation factor domain-containing protein</fullName>
    </submittedName>
</protein>
<dbReference type="EMBL" id="JABULH010000028">
    <property type="protein sequence ID" value="NTS66875.1"/>
    <property type="molecule type" value="Genomic_DNA"/>
</dbReference>
<dbReference type="InterPro" id="IPR003491">
    <property type="entry name" value="REP-like_C"/>
</dbReference>
<name>A0ABX2JJQ7_9SPHN</name>
<evidence type="ECO:0000313" key="3">
    <source>
        <dbReference type="Proteomes" id="UP000621447"/>
    </source>
</evidence>
<proteinExistence type="predicted"/>
<organism evidence="2 3">
    <name type="scientific">Sphingomonas hominis</name>
    <dbReference type="NCBI Taxonomy" id="2741495"/>
    <lineage>
        <taxon>Bacteria</taxon>
        <taxon>Pseudomonadati</taxon>
        <taxon>Pseudomonadota</taxon>
        <taxon>Alphaproteobacteria</taxon>
        <taxon>Sphingomonadales</taxon>
        <taxon>Sphingomonadaceae</taxon>
        <taxon>Sphingomonas</taxon>
    </lineage>
</organism>
<keyword evidence="3" id="KW-1185">Reference proteome</keyword>
<dbReference type="Proteomes" id="UP000621447">
    <property type="component" value="Unassembled WGS sequence"/>
</dbReference>
<reference evidence="2 3" key="1">
    <citation type="submission" date="2020-06" db="EMBL/GenBank/DDBJ databases">
        <title>Sphingomonas hominis sp. nov., a member of the Sphingomonas, isolated from the hair of a 22-year-old girl.</title>
        <authorList>
            <person name="Zhang D.-F."/>
            <person name="Cui X.-W."/>
        </authorList>
    </citation>
    <scope>NUCLEOTIDE SEQUENCE [LARGE SCALE GENOMIC DNA]</scope>
    <source>
        <strain evidence="2 3">HHU CXW</strain>
    </source>
</reference>
<feature type="domain" description="Replication initiation protein-like C-terminal" evidence="1">
    <location>
        <begin position="91"/>
        <end position="217"/>
    </location>
</feature>
<accession>A0ABX2JJQ7</accession>
<evidence type="ECO:0000259" key="1">
    <source>
        <dbReference type="Pfam" id="PF02486"/>
    </source>
</evidence>
<evidence type="ECO:0000313" key="2">
    <source>
        <dbReference type="EMBL" id="NTS66875.1"/>
    </source>
</evidence>